<evidence type="ECO:0000313" key="2">
    <source>
        <dbReference type="EMBL" id="NYI92317.1"/>
    </source>
</evidence>
<dbReference type="Gene3D" id="1.10.357.10">
    <property type="entry name" value="Tetracycline Repressor, domain 2"/>
    <property type="match status" value="1"/>
</dbReference>
<gene>
    <name evidence="2" type="ORF">HNR02_005692</name>
</gene>
<evidence type="ECO:0000313" key="3">
    <source>
        <dbReference type="Proteomes" id="UP000549616"/>
    </source>
</evidence>
<dbReference type="RefSeq" id="WP_179776562.1">
    <property type="nucleotide sequence ID" value="NZ_JACCFK010000002.1"/>
</dbReference>
<feature type="region of interest" description="Disordered" evidence="1">
    <location>
        <begin position="1"/>
        <end position="20"/>
    </location>
</feature>
<organism evidence="2 3">
    <name type="scientific">Amycolatopsis endophytica</name>
    <dbReference type="NCBI Taxonomy" id="860233"/>
    <lineage>
        <taxon>Bacteria</taxon>
        <taxon>Bacillati</taxon>
        <taxon>Actinomycetota</taxon>
        <taxon>Actinomycetes</taxon>
        <taxon>Pseudonocardiales</taxon>
        <taxon>Pseudonocardiaceae</taxon>
        <taxon>Amycolatopsis</taxon>
    </lineage>
</organism>
<name>A0A853BCB9_9PSEU</name>
<dbReference type="EMBL" id="JACCFK010000002">
    <property type="protein sequence ID" value="NYI92317.1"/>
    <property type="molecule type" value="Genomic_DNA"/>
</dbReference>
<sequence length="59" mass="6394">MPDGAARKPMRRPRADGERNRARLVEATKHAIAERGTAVSLERIARGAGVSIATSRQRA</sequence>
<dbReference type="InterPro" id="IPR009057">
    <property type="entry name" value="Homeodomain-like_sf"/>
</dbReference>
<reference evidence="2 3" key="1">
    <citation type="submission" date="2020-07" db="EMBL/GenBank/DDBJ databases">
        <title>Sequencing the genomes of 1000 actinobacteria strains.</title>
        <authorList>
            <person name="Klenk H.-P."/>
        </authorList>
    </citation>
    <scope>NUCLEOTIDE SEQUENCE [LARGE SCALE GENOMIC DNA]</scope>
    <source>
        <strain evidence="2 3">DSM 104006</strain>
    </source>
</reference>
<protein>
    <submittedName>
        <fullName evidence="2">AcrR family transcriptional regulator</fullName>
    </submittedName>
</protein>
<comment type="caution">
    <text evidence="2">The sequence shown here is derived from an EMBL/GenBank/DDBJ whole genome shotgun (WGS) entry which is preliminary data.</text>
</comment>
<dbReference type="SUPFAM" id="SSF46689">
    <property type="entry name" value="Homeodomain-like"/>
    <property type="match status" value="1"/>
</dbReference>
<dbReference type="AlphaFoldDB" id="A0A853BCB9"/>
<keyword evidence="3" id="KW-1185">Reference proteome</keyword>
<evidence type="ECO:0000256" key="1">
    <source>
        <dbReference type="SAM" id="MobiDB-lite"/>
    </source>
</evidence>
<proteinExistence type="predicted"/>
<dbReference type="Proteomes" id="UP000549616">
    <property type="component" value="Unassembled WGS sequence"/>
</dbReference>
<accession>A0A853BCB9</accession>